<accession>A0ACC1PJS7</accession>
<comment type="caution">
    <text evidence="1">The sequence shown here is derived from an EMBL/GenBank/DDBJ whole genome shotgun (WGS) entry which is preliminary data.</text>
</comment>
<reference evidence="1" key="1">
    <citation type="submission" date="2022-10" db="EMBL/GenBank/DDBJ databases">
        <title>Genome Sequence of Xylaria curta.</title>
        <authorList>
            <person name="Buettner E."/>
        </authorList>
    </citation>
    <scope>NUCLEOTIDE SEQUENCE</scope>
    <source>
        <strain evidence="1">Babe10</strain>
    </source>
</reference>
<keyword evidence="2" id="KW-1185">Reference proteome</keyword>
<evidence type="ECO:0000313" key="1">
    <source>
        <dbReference type="EMBL" id="KAJ2992241.1"/>
    </source>
</evidence>
<name>A0ACC1PJS7_9PEZI</name>
<organism evidence="1 2">
    <name type="scientific">Xylaria curta</name>
    <dbReference type="NCBI Taxonomy" id="42375"/>
    <lineage>
        <taxon>Eukaryota</taxon>
        <taxon>Fungi</taxon>
        <taxon>Dikarya</taxon>
        <taxon>Ascomycota</taxon>
        <taxon>Pezizomycotina</taxon>
        <taxon>Sordariomycetes</taxon>
        <taxon>Xylariomycetidae</taxon>
        <taxon>Xylariales</taxon>
        <taxon>Xylariaceae</taxon>
        <taxon>Xylaria</taxon>
    </lineage>
</organism>
<sequence>MDPNSIYSYEPIQHNQIRLLKFLEDENPTSATFKTFSLEEPLPSYYALSYSWTCDNAVHTKGWLRIKYEGLLVLASLQPFFQVLRSKNILLDGRWWWIDSLCIDLDNLEERAYQVRLMHHIYRQADQVIFWLGDESSDSNLAIDFIKFLDKVSRQKYSVGEIRMMLQKDEYYPKWTALINFLSRKWWSRIWTVQEFVIPTSASFWCGMQNVGRTAVCRSLSIADKCPSVGVKETVNFRYGFNRRRAWDLYKAGKKPGVNLSRSLLSLAAYFCCMDATDDRDRLYGLMALSTDESLLDVSYSLSSQEVYLRFAQAFIARYKSLDIICFASIYGPPSGSLRPSWVPDWHNGDSSLVIPSMVSQTCKTHVGNLRSPKFLEHDTSIYYSASGKRAAVYEFQGSTLFARGVIVDTVDGLAGSRDFAMTQSSAYNSKQLSDCSTSSPTEIIASVCKSLVLDRKDRFLRYAMPTEEFLQDFVRLCAPLITESHSSAPKELREWFRWTRSLEIHGRSFESILRDNQQVFIDSPGSAPNQDEFIFDSFYGRFFDIVVRLSFRLMVSCNGRIGMVSEKAMKGDLVCVLFGCSVPVLLRKSEHGDSFTFVGECFLDGY</sequence>
<evidence type="ECO:0000313" key="2">
    <source>
        <dbReference type="Proteomes" id="UP001143856"/>
    </source>
</evidence>
<dbReference type="EMBL" id="JAPDGR010000281">
    <property type="protein sequence ID" value="KAJ2992241.1"/>
    <property type="molecule type" value="Genomic_DNA"/>
</dbReference>
<gene>
    <name evidence="1" type="ORF">NUW58_g2233</name>
</gene>
<proteinExistence type="predicted"/>
<protein>
    <submittedName>
        <fullName evidence="1">Uncharacterized protein</fullName>
    </submittedName>
</protein>
<dbReference type="Proteomes" id="UP001143856">
    <property type="component" value="Unassembled WGS sequence"/>
</dbReference>